<keyword evidence="2" id="KW-1133">Transmembrane helix</keyword>
<dbReference type="Proteomes" id="UP001152607">
    <property type="component" value="Unassembled WGS sequence"/>
</dbReference>
<reference evidence="3" key="1">
    <citation type="submission" date="2023-01" db="EMBL/GenBank/DDBJ databases">
        <authorList>
            <person name="Van Ghelder C."/>
            <person name="Rancurel C."/>
        </authorList>
    </citation>
    <scope>NUCLEOTIDE SEQUENCE</scope>
    <source>
        <strain evidence="3">CNCM I-4278</strain>
    </source>
</reference>
<dbReference type="AlphaFoldDB" id="A0A9W4XD05"/>
<dbReference type="GO" id="GO:0000324">
    <property type="term" value="C:fungal-type vacuole"/>
    <property type="evidence" value="ECO:0007669"/>
    <property type="project" value="TreeGrafter"/>
</dbReference>
<name>A0A9W4XD05_9PLEO</name>
<dbReference type="OrthoDB" id="2589563at2759"/>
<dbReference type="GO" id="GO:0071944">
    <property type="term" value="C:cell periphery"/>
    <property type="evidence" value="ECO:0007669"/>
    <property type="project" value="TreeGrafter"/>
</dbReference>
<evidence type="ECO:0000256" key="2">
    <source>
        <dbReference type="SAM" id="Phobius"/>
    </source>
</evidence>
<feature type="transmembrane region" description="Helical" evidence="2">
    <location>
        <begin position="284"/>
        <end position="305"/>
    </location>
</feature>
<feature type="compositionally biased region" description="Low complexity" evidence="1">
    <location>
        <begin position="9"/>
        <end position="37"/>
    </location>
</feature>
<comment type="caution">
    <text evidence="3">The sequence shown here is derived from an EMBL/GenBank/DDBJ whole genome shotgun (WGS) entry which is preliminary data.</text>
</comment>
<gene>
    <name evidence="3" type="ORF">PDIGIT_LOCUS337</name>
</gene>
<protein>
    <submittedName>
        <fullName evidence="3">Uncharacterized protein</fullName>
    </submittedName>
</protein>
<keyword evidence="2" id="KW-0812">Transmembrane</keyword>
<feature type="transmembrane region" description="Helical" evidence="2">
    <location>
        <begin position="317"/>
        <end position="338"/>
    </location>
</feature>
<feature type="transmembrane region" description="Helical" evidence="2">
    <location>
        <begin position="409"/>
        <end position="434"/>
    </location>
</feature>
<keyword evidence="4" id="KW-1185">Reference proteome</keyword>
<feature type="compositionally biased region" description="Basic and acidic residues" evidence="1">
    <location>
        <begin position="89"/>
        <end position="106"/>
    </location>
</feature>
<dbReference type="InterPro" id="IPR037737">
    <property type="entry name" value="Srf1"/>
</dbReference>
<dbReference type="PANTHER" id="PTHR36819:SF1">
    <property type="entry name" value="REGULATOR OF PHOSPHOLIPASE D SRF1"/>
    <property type="match status" value="1"/>
</dbReference>
<feature type="region of interest" description="Disordered" evidence="1">
    <location>
        <begin position="1"/>
        <end position="182"/>
    </location>
</feature>
<evidence type="ECO:0000313" key="4">
    <source>
        <dbReference type="Proteomes" id="UP001152607"/>
    </source>
</evidence>
<dbReference type="PANTHER" id="PTHR36819">
    <property type="entry name" value="REGULATOR OF PHOSPHOLIPASE D SRF1"/>
    <property type="match status" value="1"/>
</dbReference>
<evidence type="ECO:0000256" key="1">
    <source>
        <dbReference type="SAM" id="MobiDB-lite"/>
    </source>
</evidence>
<proteinExistence type="predicted"/>
<organism evidence="3 4">
    <name type="scientific">Periconia digitata</name>
    <dbReference type="NCBI Taxonomy" id="1303443"/>
    <lineage>
        <taxon>Eukaryota</taxon>
        <taxon>Fungi</taxon>
        <taxon>Dikarya</taxon>
        <taxon>Ascomycota</taxon>
        <taxon>Pezizomycotina</taxon>
        <taxon>Dothideomycetes</taxon>
        <taxon>Pleosporomycetidae</taxon>
        <taxon>Pleosporales</taxon>
        <taxon>Massarineae</taxon>
        <taxon>Periconiaceae</taxon>
        <taxon>Periconia</taxon>
    </lineage>
</organism>
<keyword evidence="2" id="KW-0472">Membrane</keyword>
<evidence type="ECO:0000313" key="3">
    <source>
        <dbReference type="EMBL" id="CAI6234255.1"/>
    </source>
</evidence>
<dbReference type="EMBL" id="CAOQHR010000001">
    <property type="protein sequence ID" value="CAI6234255.1"/>
    <property type="molecule type" value="Genomic_DNA"/>
</dbReference>
<feature type="compositionally biased region" description="Low complexity" evidence="1">
    <location>
        <begin position="70"/>
        <end position="87"/>
    </location>
</feature>
<feature type="transmembrane region" description="Helical" evidence="2">
    <location>
        <begin position="358"/>
        <end position="379"/>
    </location>
</feature>
<sequence>MTGSRPMVDSTTTTAANNNSHAAADQSAHQPFLFPSPQLSPPPPTSHSNNLLVPSTSHSPSTSPVPPPTASSFGSQQRPPSSSFSSNRRFRDEVPSDATTVRKEHSQSISSNPLTVASSGKDSSSQAERRELQHKVRTLPPWVQSAEDEDNADATSLLLPRTPVSARPPSHNYMPTPKSSVPGRKFDHAREGAPVTQVVSTSDQASKWQQFTKASNLDHVRPPSSSRGQIVDDAWMKENMPDLEEPWQPMDQEEKEIEKGFWLFNKQKRSRFHRALMNHPMVPLAVRMIVLTFSVLALALAGAIFHKSNNQSCENNSSTWMAILVDVVAILYTIYITYDEYTSKPLGLRSHNAKMRLIFLDLAFIVFDSANLSLAFQALTDEQWACRNARDENFNYCVYSRDICTRQKALTATLLVALVAWLGTFTISTLRYAFLLVRGRSLELTTNRTTGFYKEWLGSILFYIRYPFLRL</sequence>
<feature type="compositionally biased region" description="Polar residues" evidence="1">
    <location>
        <begin position="107"/>
        <end position="126"/>
    </location>
</feature>
<accession>A0A9W4XD05</accession>